<dbReference type="STRING" id="1618369.UV54_C0014G0009"/>
<reference evidence="1 2" key="1">
    <citation type="journal article" date="2015" name="Nature">
        <title>rRNA introns, odd ribosomes, and small enigmatic genomes across a large radiation of phyla.</title>
        <authorList>
            <person name="Brown C.T."/>
            <person name="Hug L.A."/>
            <person name="Thomas B.C."/>
            <person name="Sharon I."/>
            <person name="Castelle C.J."/>
            <person name="Singh A."/>
            <person name="Wilkins M.J."/>
            <person name="Williams K.H."/>
            <person name="Banfield J.F."/>
        </authorList>
    </citation>
    <scope>NUCLEOTIDE SEQUENCE [LARGE SCALE GENOMIC DNA]</scope>
</reference>
<comment type="caution">
    <text evidence="1">The sequence shown here is derived from an EMBL/GenBank/DDBJ whole genome shotgun (WGS) entry which is preliminary data.</text>
</comment>
<dbReference type="EMBL" id="LCEW01000014">
    <property type="protein sequence ID" value="KKS80170.1"/>
    <property type="molecule type" value="Genomic_DNA"/>
</dbReference>
<protein>
    <submittedName>
        <fullName evidence="1">Uncharacterized protein</fullName>
    </submittedName>
</protein>
<evidence type="ECO:0000313" key="2">
    <source>
        <dbReference type="Proteomes" id="UP000034213"/>
    </source>
</evidence>
<proteinExistence type="predicted"/>
<accession>A0A0G1C3D9</accession>
<dbReference type="Proteomes" id="UP000034213">
    <property type="component" value="Unassembled WGS sequence"/>
</dbReference>
<organism evidence="1 2">
    <name type="scientific">Candidatus Beckwithbacteria bacterium GW2011_GWA2_43_10</name>
    <dbReference type="NCBI Taxonomy" id="1618369"/>
    <lineage>
        <taxon>Bacteria</taxon>
        <taxon>Candidatus Beckwithiibacteriota</taxon>
    </lineage>
</organism>
<name>A0A0G1C3D9_9BACT</name>
<sequence>MAERPQWFNDFWGTAITYFLYTEHEEMMETALGTGRLVDEGRLDQALELIGQVKTALTLERACGLAHGGEAQSNQLIQMILCGLYPEDLSTIAAAVVAQKYPEIRAVSRD</sequence>
<gene>
    <name evidence="1" type="ORF">UV54_C0014G0009</name>
</gene>
<dbReference type="AlphaFoldDB" id="A0A0G1C3D9"/>
<evidence type="ECO:0000313" key="1">
    <source>
        <dbReference type="EMBL" id="KKS80170.1"/>
    </source>
</evidence>